<proteinExistence type="evidence at transcript level"/>
<organism evidence="2">
    <name type="scientific">Ceratitis capitata</name>
    <name type="common">Mediterranean fruit fly</name>
    <name type="synonym">Tephritis capitata</name>
    <dbReference type="NCBI Taxonomy" id="7213"/>
    <lineage>
        <taxon>Eukaryota</taxon>
        <taxon>Metazoa</taxon>
        <taxon>Ecdysozoa</taxon>
        <taxon>Arthropoda</taxon>
        <taxon>Hexapoda</taxon>
        <taxon>Insecta</taxon>
        <taxon>Pterygota</taxon>
        <taxon>Neoptera</taxon>
        <taxon>Endopterygota</taxon>
        <taxon>Diptera</taxon>
        <taxon>Brachycera</taxon>
        <taxon>Muscomorpha</taxon>
        <taxon>Tephritoidea</taxon>
        <taxon>Tephritidae</taxon>
        <taxon>Ceratitis</taxon>
        <taxon>Ceratitis</taxon>
    </lineage>
</organism>
<feature type="compositionally biased region" description="Basic residues" evidence="1">
    <location>
        <begin position="40"/>
        <end position="49"/>
    </location>
</feature>
<dbReference type="AlphaFoldDB" id="W8BKK4"/>
<dbReference type="EMBL" id="GAMC01004695">
    <property type="protein sequence ID" value="JAC01861.1"/>
    <property type="molecule type" value="mRNA"/>
</dbReference>
<feature type="region of interest" description="Disordered" evidence="1">
    <location>
        <begin position="36"/>
        <end position="72"/>
    </location>
</feature>
<protein>
    <submittedName>
        <fullName evidence="2">Uncharacterized protein</fullName>
    </submittedName>
</protein>
<name>W8BKK4_CERCA</name>
<sequence>MVRRWRAVAAFGLANWLLDPETRKRRHHVQFFGSNAASKNRQKGVKKLKSMQCREGTKQNQQTKSRKQNMNRDLEFDYVAQRKQIKNASSLEFITGCRRAAQQSRALYNFV</sequence>
<reference evidence="2" key="2">
    <citation type="journal article" date="2014" name="BMC Genomics">
        <title>A genomic perspective to assessing quality of mass-reared SIT flies used in Mediterranean fruit fly (Ceratitis capitata) eradication in California.</title>
        <authorList>
            <person name="Calla B."/>
            <person name="Hall B."/>
            <person name="Hou S."/>
            <person name="Geib S.M."/>
        </authorList>
    </citation>
    <scope>NUCLEOTIDE SEQUENCE</scope>
</reference>
<accession>W8BKK4</accession>
<evidence type="ECO:0000256" key="1">
    <source>
        <dbReference type="SAM" id="MobiDB-lite"/>
    </source>
</evidence>
<evidence type="ECO:0000313" key="2">
    <source>
        <dbReference type="EMBL" id="JAC01861.1"/>
    </source>
</evidence>
<reference evidence="2" key="1">
    <citation type="submission" date="2013-07" db="EMBL/GenBank/DDBJ databases">
        <authorList>
            <person name="Geib S."/>
        </authorList>
    </citation>
    <scope>NUCLEOTIDE SEQUENCE</scope>
</reference>